<dbReference type="GO" id="GO:0008033">
    <property type="term" value="P:tRNA processing"/>
    <property type="evidence" value="ECO:0007669"/>
    <property type="project" value="UniProtKB-KW"/>
</dbReference>
<proteinExistence type="inferred from homology"/>
<reference evidence="6 7" key="1">
    <citation type="submission" date="2017-06" db="EMBL/GenBank/DDBJ databases">
        <title>Ant-infecting Ophiocordyceps genomes reveal a high diversity of potential behavioral manipulation genes and a possible major role for enterotoxins.</title>
        <authorList>
            <person name="De Bekker C."/>
            <person name="Evans H.C."/>
            <person name="Brachmann A."/>
            <person name="Hughes D.P."/>
        </authorList>
    </citation>
    <scope>NUCLEOTIDE SEQUENCE [LARGE SCALE GENOMIC DNA]</scope>
    <source>
        <strain evidence="6 7">Map16</strain>
    </source>
</reference>
<evidence type="ECO:0000256" key="5">
    <source>
        <dbReference type="SAM" id="MobiDB-lite"/>
    </source>
</evidence>
<keyword evidence="1" id="KW-0819">tRNA processing</keyword>
<comment type="similarity">
    <text evidence="4">Belongs to the eukaryotic/archaeal RNase P protein component 4 family.</text>
</comment>
<organism evidence="6 7">
    <name type="scientific">Ophiocordyceps camponoti-rufipedis</name>
    <dbReference type="NCBI Taxonomy" id="2004952"/>
    <lineage>
        <taxon>Eukaryota</taxon>
        <taxon>Fungi</taxon>
        <taxon>Dikarya</taxon>
        <taxon>Ascomycota</taxon>
        <taxon>Pezizomycotina</taxon>
        <taxon>Sordariomycetes</taxon>
        <taxon>Hypocreomycetidae</taxon>
        <taxon>Hypocreales</taxon>
        <taxon>Ophiocordycipitaceae</taxon>
        <taxon>Ophiocordyceps</taxon>
    </lineage>
</organism>
<dbReference type="Proteomes" id="UP000226431">
    <property type="component" value="Unassembled WGS sequence"/>
</dbReference>
<gene>
    <name evidence="6" type="ORF">CDD80_6597</name>
</gene>
<keyword evidence="2" id="KW-0479">Metal-binding</keyword>
<dbReference type="STRING" id="2004952.A0A2C5YLK7"/>
<accession>A0A2C5YLK7</accession>
<feature type="region of interest" description="Disordered" evidence="5">
    <location>
        <begin position="134"/>
        <end position="170"/>
    </location>
</feature>
<evidence type="ECO:0000313" key="6">
    <source>
        <dbReference type="EMBL" id="PHH69657.1"/>
    </source>
</evidence>
<dbReference type="PANTHER" id="PTHR14742">
    <property type="entry name" value="RIBONUCLEASE P SUBUNIT P21"/>
    <property type="match status" value="1"/>
</dbReference>
<protein>
    <submittedName>
        <fullName evidence="6">Uncharacterized protein</fullName>
    </submittedName>
</protein>
<comment type="caution">
    <text evidence="6">The sequence shown here is derived from an EMBL/GenBank/DDBJ whole genome shotgun (WGS) entry which is preliminary data.</text>
</comment>
<dbReference type="EMBL" id="NJES01000730">
    <property type="protein sequence ID" value="PHH69657.1"/>
    <property type="molecule type" value="Genomic_DNA"/>
</dbReference>
<sequence length="170" mass="18539">MAKRTNTSVPNKALYSRASYLFQAAAYLSSRARQATSASTTTDEDNKLQQKQLRNLSRRAISDMRAVTRKAQIRQVPSLKRSLCSACNTLLVEGDSCLSTVDNESKGARKPWADVLVVRCVTCRRAKRFPVDAPRQARAAMRRSEAAARAGRSGDPEPGSRNPVEPGSGG</sequence>
<evidence type="ECO:0000256" key="4">
    <source>
        <dbReference type="ARBA" id="ARBA00038402"/>
    </source>
</evidence>
<dbReference type="OrthoDB" id="128536at2759"/>
<dbReference type="InterPro" id="IPR007175">
    <property type="entry name" value="Rpr2/Snm1/Rpp21"/>
</dbReference>
<dbReference type="Gene3D" id="6.20.50.20">
    <property type="match status" value="1"/>
</dbReference>
<evidence type="ECO:0000256" key="2">
    <source>
        <dbReference type="ARBA" id="ARBA00022723"/>
    </source>
</evidence>
<dbReference type="PANTHER" id="PTHR14742:SF0">
    <property type="entry name" value="RIBONUCLEASE P PROTEIN SUBUNIT P21"/>
    <property type="match status" value="1"/>
</dbReference>
<evidence type="ECO:0000256" key="3">
    <source>
        <dbReference type="ARBA" id="ARBA00022833"/>
    </source>
</evidence>
<dbReference type="Pfam" id="PF04032">
    <property type="entry name" value="Rpr2"/>
    <property type="match status" value="1"/>
</dbReference>
<dbReference type="AlphaFoldDB" id="A0A2C5YLK7"/>
<keyword evidence="7" id="KW-1185">Reference proteome</keyword>
<keyword evidence="3" id="KW-0862">Zinc</keyword>
<evidence type="ECO:0000313" key="7">
    <source>
        <dbReference type="Proteomes" id="UP000226431"/>
    </source>
</evidence>
<dbReference type="GO" id="GO:0046872">
    <property type="term" value="F:metal ion binding"/>
    <property type="evidence" value="ECO:0007669"/>
    <property type="project" value="UniProtKB-KW"/>
</dbReference>
<dbReference type="GO" id="GO:0005655">
    <property type="term" value="C:nucleolar ribonuclease P complex"/>
    <property type="evidence" value="ECO:0007669"/>
    <property type="project" value="TreeGrafter"/>
</dbReference>
<evidence type="ECO:0000256" key="1">
    <source>
        <dbReference type="ARBA" id="ARBA00022694"/>
    </source>
</evidence>
<name>A0A2C5YLK7_9HYPO</name>